<sequence length="443" mass="47510">MSSSTTSSPLLESQTPQPLAVSQIERVVSPTPSAKKRFSALQRIKKLGGKLKKSKAEPIPEHPAEQNLPPVGEVVEQESAEEKQDTVVEELDISDPPEPATLAQRLRALITSLPKSGSEPPPIKSDPPPLDADGRPIPPPGAVRIKDPKLIELLSDPEFMNGPDGRVTVFEALDALDAPKYHKPTSSDDSPGEPDGQPGDDDVQSQGDVMMYAPLHPTDESEVQLAKSKIIEVPLTRLDTFRQSRWNFLWSVTVGLVKSQPPQTKLVQKWVPSTTKISFQAMWWGYRMYLPPPVLAALSEDEAEVVKIANTITAALTWFLSHVSAASVPPPLLPAFLLLQKLGPYAGYIGTFIAWIWGTVKNADQGLGVVLTATWVLPVALIPSAIKPATPPDTPATTPDTPPIQPPATEPPTTTPSGDPGPPVATPTSPDAEPIPAIPPPSL</sequence>
<evidence type="ECO:0000256" key="1">
    <source>
        <dbReference type="SAM" id="MobiDB-lite"/>
    </source>
</evidence>
<feature type="compositionally biased region" description="Pro residues" evidence="1">
    <location>
        <begin position="119"/>
        <end position="141"/>
    </location>
</feature>
<protein>
    <submittedName>
        <fullName evidence="2">Uncharacterized protein</fullName>
    </submittedName>
</protein>
<evidence type="ECO:0000313" key="2">
    <source>
        <dbReference type="EMBL" id="KAJ7090187.1"/>
    </source>
</evidence>
<feature type="region of interest" description="Disordered" evidence="1">
    <location>
        <begin position="49"/>
        <end position="144"/>
    </location>
</feature>
<feature type="region of interest" description="Disordered" evidence="1">
    <location>
        <begin position="388"/>
        <end position="443"/>
    </location>
</feature>
<feature type="compositionally biased region" description="Basic and acidic residues" evidence="1">
    <location>
        <begin position="54"/>
        <end position="64"/>
    </location>
</feature>
<dbReference type="EMBL" id="JARJCN010000022">
    <property type="protein sequence ID" value="KAJ7090187.1"/>
    <property type="molecule type" value="Genomic_DNA"/>
</dbReference>
<comment type="caution">
    <text evidence="2">The sequence shown here is derived from an EMBL/GenBank/DDBJ whole genome shotgun (WGS) entry which is preliminary data.</text>
</comment>
<feature type="region of interest" description="Disordered" evidence="1">
    <location>
        <begin position="179"/>
        <end position="206"/>
    </location>
</feature>
<reference evidence="2" key="1">
    <citation type="submission" date="2023-03" db="EMBL/GenBank/DDBJ databases">
        <title>Massive genome expansion in bonnet fungi (Mycena s.s.) driven by repeated elements and novel gene families across ecological guilds.</title>
        <authorList>
            <consortium name="Lawrence Berkeley National Laboratory"/>
            <person name="Harder C.B."/>
            <person name="Miyauchi S."/>
            <person name="Viragh M."/>
            <person name="Kuo A."/>
            <person name="Thoen E."/>
            <person name="Andreopoulos B."/>
            <person name="Lu D."/>
            <person name="Skrede I."/>
            <person name="Drula E."/>
            <person name="Henrissat B."/>
            <person name="Morin E."/>
            <person name="Kohler A."/>
            <person name="Barry K."/>
            <person name="LaButti K."/>
            <person name="Morin E."/>
            <person name="Salamov A."/>
            <person name="Lipzen A."/>
            <person name="Mereny Z."/>
            <person name="Hegedus B."/>
            <person name="Baldrian P."/>
            <person name="Stursova M."/>
            <person name="Weitz H."/>
            <person name="Taylor A."/>
            <person name="Grigoriev I.V."/>
            <person name="Nagy L.G."/>
            <person name="Martin F."/>
            <person name="Kauserud H."/>
        </authorList>
    </citation>
    <scope>NUCLEOTIDE SEQUENCE</scope>
    <source>
        <strain evidence="2">CBHHK173m</strain>
    </source>
</reference>
<name>A0AAD6U4X1_9AGAR</name>
<proteinExistence type="predicted"/>
<keyword evidence="3" id="KW-1185">Reference proteome</keyword>
<gene>
    <name evidence="2" type="ORF">B0H15DRAFT_837435</name>
</gene>
<feature type="region of interest" description="Disordered" evidence="1">
    <location>
        <begin position="1"/>
        <end position="36"/>
    </location>
</feature>
<dbReference type="AlphaFoldDB" id="A0AAD6U4X1"/>
<evidence type="ECO:0000313" key="3">
    <source>
        <dbReference type="Proteomes" id="UP001222325"/>
    </source>
</evidence>
<dbReference type="Proteomes" id="UP001222325">
    <property type="component" value="Unassembled WGS sequence"/>
</dbReference>
<feature type="compositionally biased region" description="Pro residues" evidence="1">
    <location>
        <begin position="389"/>
        <end position="425"/>
    </location>
</feature>
<accession>A0AAD6U4X1</accession>
<organism evidence="2 3">
    <name type="scientific">Mycena belliarum</name>
    <dbReference type="NCBI Taxonomy" id="1033014"/>
    <lineage>
        <taxon>Eukaryota</taxon>
        <taxon>Fungi</taxon>
        <taxon>Dikarya</taxon>
        <taxon>Basidiomycota</taxon>
        <taxon>Agaricomycotina</taxon>
        <taxon>Agaricomycetes</taxon>
        <taxon>Agaricomycetidae</taxon>
        <taxon>Agaricales</taxon>
        <taxon>Marasmiineae</taxon>
        <taxon>Mycenaceae</taxon>
        <taxon>Mycena</taxon>
    </lineage>
</organism>
<feature type="compositionally biased region" description="Low complexity" evidence="1">
    <location>
        <begin position="187"/>
        <end position="197"/>
    </location>
</feature>